<dbReference type="PROSITE" id="PS51257">
    <property type="entry name" value="PROKAR_LIPOPROTEIN"/>
    <property type="match status" value="1"/>
</dbReference>
<evidence type="ECO:0000256" key="1">
    <source>
        <dbReference type="SAM" id="SignalP"/>
    </source>
</evidence>
<evidence type="ECO:0000313" key="3">
    <source>
        <dbReference type="EMBL" id="SPO00266.1"/>
    </source>
</evidence>
<dbReference type="GO" id="GO:0016020">
    <property type="term" value="C:membrane"/>
    <property type="evidence" value="ECO:0007669"/>
    <property type="project" value="TreeGrafter"/>
</dbReference>
<reference evidence="3" key="1">
    <citation type="submission" date="2018-03" db="EMBL/GenBank/DDBJ databases">
        <authorList>
            <person name="Guldener U."/>
        </authorList>
    </citation>
    <scope>NUCLEOTIDE SEQUENCE</scope>
</reference>
<comment type="caution">
    <text evidence="3">The sequence shown here is derived from an EMBL/GenBank/DDBJ whole genome shotgun (WGS) entry which is preliminary data.</text>
</comment>
<dbReference type="InterPro" id="IPR029058">
    <property type="entry name" value="AB_hydrolase_fold"/>
</dbReference>
<sequence>MRRSVTIPLLLASVSGSCLAENCRLLEIPVTVTSTNLVWGPAKFENDFQLTDLVDKLTSRTPPPPSEIFNGTKDVTASYEIAATYCTPGRGDSNKHKDTLLIASHGLGYDGSYWDPEIQPERYSFVRHATARGYSVLYYDRLGVGKSTRVSGYEAQASTQTAILQELTNQLKAGKHIKSKPKSVVLVGHSYGSALSLGAATADPKIADALVITGLSLNSTYQNTKGFLQVTQPRIASKQRPQQWGKLDTGYITGVDLYANILGFFKYPYFDPKVAQWADDHKAPISISELLSSSGQEGVPTEFKGPTLFITGKYDFIFCQSNCDDGVLETPADQIFSNFKSISYPESAHGLNLHKNAPGAFKEIIDFLESNGF</sequence>
<dbReference type="PANTHER" id="PTHR43798:SF33">
    <property type="entry name" value="HYDROLASE, PUTATIVE (AFU_ORTHOLOGUE AFUA_2G14860)-RELATED"/>
    <property type="match status" value="1"/>
</dbReference>
<dbReference type="InterPro" id="IPR000073">
    <property type="entry name" value="AB_hydrolase_1"/>
</dbReference>
<evidence type="ECO:0000259" key="2">
    <source>
        <dbReference type="Pfam" id="PF12697"/>
    </source>
</evidence>
<gene>
    <name evidence="3" type="ORF">DNG_03111</name>
</gene>
<accession>A0AAE8MTL9</accession>
<dbReference type="SUPFAM" id="SSF53474">
    <property type="entry name" value="alpha/beta-Hydrolases"/>
    <property type="match status" value="1"/>
</dbReference>
<dbReference type="EMBL" id="ONZQ02000003">
    <property type="protein sequence ID" value="SPO00266.1"/>
    <property type="molecule type" value="Genomic_DNA"/>
</dbReference>
<protein>
    <recommendedName>
        <fullName evidence="2">AB hydrolase-1 domain-containing protein</fullName>
    </recommendedName>
</protein>
<organism evidence="3 4">
    <name type="scientific">Cephalotrichum gorgonifer</name>
    <dbReference type="NCBI Taxonomy" id="2041049"/>
    <lineage>
        <taxon>Eukaryota</taxon>
        <taxon>Fungi</taxon>
        <taxon>Dikarya</taxon>
        <taxon>Ascomycota</taxon>
        <taxon>Pezizomycotina</taxon>
        <taxon>Sordariomycetes</taxon>
        <taxon>Hypocreomycetidae</taxon>
        <taxon>Microascales</taxon>
        <taxon>Microascaceae</taxon>
        <taxon>Cephalotrichum</taxon>
    </lineage>
</organism>
<feature type="domain" description="AB hydrolase-1" evidence="2">
    <location>
        <begin position="105"/>
        <end position="282"/>
    </location>
</feature>
<feature type="signal peptide" evidence="1">
    <location>
        <begin position="1"/>
        <end position="20"/>
    </location>
</feature>
<name>A0AAE8MTL9_9PEZI</name>
<proteinExistence type="predicted"/>
<keyword evidence="4" id="KW-1185">Reference proteome</keyword>
<dbReference type="Proteomes" id="UP001187682">
    <property type="component" value="Unassembled WGS sequence"/>
</dbReference>
<dbReference type="Gene3D" id="3.40.50.1820">
    <property type="entry name" value="alpha/beta hydrolase"/>
    <property type="match status" value="1"/>
</dbReference>
<evidence type="ECO:0000313" key="4">
    <source>
        <dbReference type="Proteomes" id="UP001187682"/>
    </source>
</evidence>
<dbReference type="PANTHER" id="PTHR43798">
    <property type="entry name" value="MONOACYLGLYCEROL LIPASE"/>
    <property type="match status" value="1"/>
</dbReference>
<dbReference type="Pfam" id="PF12697">
    <property type="entry name" value="Abhydrolase_6"/>
    <property type="match status" value="1"/>
</dbReference>
<dbReference type="AlphaFoldDB" id="A0AAE8MTL9"/>
<keyword evidence="1" id="KW-0732">Signal</keyword>
<feature type="chain" id="PRO_5042174690" description="AB hydrolase-1 domain-containing protein" evidence="1">
    <location>
        <begin position="21"/>
        <end position="373"/>
    </location>
</feature>
<dbReference type="InterPro" id="IPR050266">
    <property type="entry name" value="AB_hydrolase_sf"/>
</dbReference>